<dbReference type="Pfam" id="PF04883">
    <property type="entry name" value="HK97-gp10_like"/>
    <property type="match status" value="1"/>
</dbReference>
<reference evidence="1" key="1">
    <citation type="journal article" date="2021" name="Proc. Natl. Acad. Sci. U.S.A.">
        <title>A Catalog of Tens of Thousands of Viruses from Human Metagenomes Reveals Hidden Associations with Chronic Diseases.</title>
        <authorList>
            <person name="Tisza M.J."/>
            <person name="Buck C.B."/>
        </authorList>
    </citation>
    <scope>NUCLEOTIDE SEQUENCE</scope>
    <source>
        <strain evidence="1">CtGz830</strain>
    </source>
</reference>
<accession>A0A8S5TB19</accession>
<sequence length="123" mass="14133">MEIDVSQEIEDILQDYSGKVIEKLNEVVDEQAKETVKELKQTSPKRKGKYARGWTVKKTKDISGGVNAVVHNKRYYRLTHLLENGHALRGGTKRARAYPHIAQVEEKTKTEFVKKVRVKIESI</sequence>
<dbReference type="EMBL" id="BK032780">
    <property type="protein sequence ID" value="DAF59946.1"/>
    <property type="molecule type" value="Genomic_DNA"/>
</dbReference>
<organism evidence="1">
    <name type="scientific">Siphoviridae sp. ctGz830</name>
    <dbReference type="NCBI Taxonomy" id="2827825"/>
    <lineage>
        <taxon>Viruses</taxon>
        <taxon>Duplodnaviria</taxon>
        <taxon>Heunggongvirae</taxon>
        <taxon>Uroviricota</taxon>
        <taxon>Caudoviricetes</taxon>
    </lineage>
</organism>
<proteinExistence type="predicted"/>
<name>A0A8S5TB19_9CAUD</name>
<protein>
    <submittedName>
        <fullName evidence="1">Putative tail component</fullName>
    </submittedName>
</protein>
<evidence type="ECO:0000313" key="1">
    <source>
        <dbReference type="EMBL" id="DAF59946.1"/>
    </source>
</evidence>
<dbReference type="InterPro" id="IPR010064">
    <property type="entry name" value="HK97-gp10_tail"/>
</dbReference>